<dbReference type="PATRIC" id="fig|818.29.peg.4659"/>
<dbReference type="RefSeq" id="WP_055268870.1">
    <property type="nucleotide sequence ID" value="NZ_CP081916.1"/>
</dbReference>
<gene>
    <name evidence="1" type="ORF">ERS852461_00693</name>
</gene>
<name>A0A174GGW4_9BACE</name>
<accession>A0A174GGW4</accession>
<protein>
    <recommendedName>
        <fullName evidence="3">PcfK-like protein</fullName>
    </recommendedName>
</protein>
<sequence length="135" mass="15183">MKKQNSFKQTIQSYLDKRAKSDELFAVAYRKKNKSIDECLAYIMGEALKESSTISSGVKGCGMDNDIVFGMAVHYYDEDDIKVNKQTNYKVSAVSVKKEAATELLETKKPASSPNKRKGKKTEIPLGQFLLFEDL</sequence>
<organism evidence="1 2">
    <name type="scientific">Bacteroides faecis</name>
    <dbReference type="NCBI Taxonomy" id="674529"/>
    <lineage>
        <taxon>Bacteria</taxon>
        <taxon>Pseudomonadati</taxon>
        <taxon>Bacteroidota</taxon>
        <taxon>Bacteroidia</taxon>
        <taxon>Bacteroidales</taxon>
        <taxon>Bacteroidaceae</taxon>
        <taxon>Bacteroides</taxon>
    </lineage>
</organism>
<proteinExistence type="predicted"/>
<evidence type="ECO:0000313" key="2">
    <source>
        <dbReference type="Proteomes" id="UP000095606"/>
    </source>
</evidence>
<dbReference type="AlphaFoldDB" id="A0A174GGW4"/>
<dbReference type="InterPro" id="IPR025624">
    <property type="entry name" value="PcfK"/>
</dbReference>
<dbReference type="Pfam" id="PF14058">
    <property type="entry name" value="PcfK"/>
    <property type="match status" value="1"/>
</dbReference>
<evidence type="ECO:0000313" key="1">
    <source>
        <dbReference type="EMBL" id="CUO61181.1"/>
    </source>
</evidence>
<evidence type="ECO:0008006" key="3">
    <source>
        <dbReference type="Google" id="ProtNLM"/>
    </source>
</evidence>
<dbReference type="Proteomes" id="UP000095606">
    <property type="component" value="Unassembled WGS sequence"/>
</dbReference>
<dbReference type="EMBL" id="CZAE01000002">
    <property type="protein sequence ID" value="CUO61181.1"/>
    <property type="molecule type" value="Genomic_DNA"/>
</dbReference>
<reference evidence="1 2" key="1">
    <citation type="submission" date="2015-09" db="EMBL/GenBank/DDBJ databases">
        <authorList>
            <consortium name="Pathogen Informatics"/>
        </authorList>
    </citation>
    <scope>NUCLEOTIDE SEQUENCE [LARGE SCALE GENOMIC DNA]</scope>
    <source>
        <strain evidence="1 2">2789STDY5834846</strain>
    </source>
</reference>
<dbReference type="GeneID" id="69590351"/>